<keyword evidence="4 6" id="KW-1133">Transmembrane helix</keyword>
<name>A0A841L3Z6_9FIRM</name>
<dbReference type="RefSeq" id="WP_184311623.1">
    <property type="nucleotide sequence ID" value="NZ_JACHEN010000020.1"/>
</dbReference>
<organism evidence="8 9">
    <name type="scientific">Anaerosolibacter carboniphilus</name>
    <dbReference type="NCBI Taxonomy" id="1417629"/>
    <lineage>
        <taxon>Bacteria</taxon>
        <taxon>Bacillati</taxon>
        <taxon>Bacillota</taxon>
        <taxon>Clostridia</taxon>
        <taxon>Peptostreptococcales</taxon>
        <taxon>Thermotaleaceae</taxon>
        <taxon>Anaerosolibacter</taxon>
    </lineage>
</organism>
<accession>A0A841L3Z6</accession>
<dbReference type="Gene3D" id="3.40.1710.10">
    <property type="entry name" value="abc type-2 transporter like domain"/>
    <property type="match status" value="1"/>
</dbReference>
<evidence type="ECO:0000256" key="1">
    <source>
        <dbReference type="ARBA" id="ARBA00004651"/>
    </source>
</evidence>
<dbReference type="PANTHER" id="PTHR30294">
    <property type="entry name" value="MEMBRANE COMPONENT OF ABC TRANSPORTER YHHJ-RELATED"/>
    <property type="match status" value="1"/>
</dbReference>
<keyword evidence="9" id="KW-1185">Reference proteome</keyword>
<feature type="domain" description="ABC-2 type transporter transmembrane" evidence="7">
    <location>
        <begin position="22"/>
        <end position="366"/>
    </location>
</feature>
<evidence type="ECO:0000256" key="2">
    <source>
        <dbReference type="ARBA" id="ARBA00022475"/>
    </source>
</evidence>
<dbReference type="Proteomes" id="UP000579281">
    <property type="component" value="Unassembled WGS sequence"/>
</dbReference>
<comment type="subcellular location">
    <subcellularLocation>
        <location evidence="1">Cell membrane</location>
        <topology evidence="1">Multi-pass membrane protein</topology>
    </subcellularLocation>
</comment>
<reference evidence="8 9" key="1">
    <citation type="submission" date="2020-08" db="EMBL/GenBank/DDBJ databases">
        <title>Genomic Encyclopedia of Type Strains, Phase IV (KMG-IV): sequencing the most valuable type-strain genomes for metagenomic binning, comparative biology and taxonomic classification.</title>
        <authorList>
            <person name="Goeker M."/>
        </authorList>
    </citation>
    <scope>NUCLEOTIDE SEQUENCE [LARGE SCALE GENOMIC DNA]</scope>
    <source>
        <strain evidence="8 9">DSM 103526</strain>
    </source>
</reference>
<protein>
    <submittedName>
        <fullName evidence="8">ABC-2 type transport system permease protein</fullName>
    </submittedName>
</protein>
<dbReference type="EMBL" id="JACHEN010000020">
    <property type="protein sequence ID" value="MBB6217109.1"/>
    <property type="molecule type" value="Genomic_DNA"/>
</dbReference>
<proteinExistence type="predicted"/>
<evidence type="ECO:0000256" key="6">
    <source>
        <dbReference type="SAM" id="Phobius"/>
    </source>
</evidence>
<dbReference type="PANTHER" id="PTHR30294:SF29">
    <property type="entry name" value="MULTIDRUG ABC TRANSPORTER PERMEASE YBHS-RELATED"/>
    <property type="match status" value="1"/>
</dbReference>
<keyword evidence="2" id="KW-1003">Cell membrane</keyword>
<feature type="transmembrane region" description="Helical" evidence="6">
    <location>
        <begin position="21"/>
        <end position="39"/>
    </location>
</feature>
<dbReference type="GO" id="GO:0140359">
    <property type="term" value="F:ABC-type transporter activity"/>
    <property type="evidence" value="ECO:0007669"/>
    <property type="project" value="InterPro"/>
</dbReference>
<feature type="transmembrane region" description="Helical" evidence="6">
    <location>
        <begin position="263"/>
        <end position="285"/>
    </location>
</feature>
<feature type="transmembrane region" description="Helical" evidence="6">
    <location>
        <begin position="188"/>
        <end position="210"/>
    </location>
</feature>
<keyword evidence="5 6" id="KW-0472">Membrane</keyword>
<evidence type="ECO:0000313" key="8">
    <source>
        <dbReference type="EMBL" id="MBB6217109.1"/>
    </source>
</evidence>
<dbReference type="GO" id="GO:0005886">
    <property type="term" value="C:plasma membrane"/>
    <property type="evidence" value="ECO:0007669"/>
    <property type="project" value="UniProtKB-SubCell"/>
</dbReference>
<comment type="caution">
    <text evidence="8">The sequence shown here is derived from an EMBL/GenBank/DDBJ whole genome shotgun (WGS) entry which is preliminary data.</text>
</comment>
<evidence type="ECO:0000256" key="5">
    <source>
        <dbReference type="ARBA" id="ARBA00023136"/>
    </source>
</evidence>
<gene>
    <name evidence="8" type="ORF">HNQ80_003215</name>
</gene>
<evidence type="ECO:0000256" key="3">
    <source>
        <dbReference type="ARBA" id="ARBA00022692"/>
    </source>
</evidence>
<dbReference type="Pfam" id="PF12698">
    <property type="entry name" value="ABC2_membrane_3"/>
    <property type="match status" value="1"/>
</dbReference>
<evidence type="ECO:0000256" key="4">
    <source>
        <dbReference type="ARBA" id="ARBA00022989"/>
    </source>
</evidence>
<sequence length="391" mass="44631">MSSTMLKTMKREWDKMIREKMIFIVILFIPFLVNILIGFEFSKNQIQNISMAIYDQDNSSLSRMIAQQFAENEIFHVNYYIDNSEQMKQLFDESHIRVGMIIPKNFSKDVAELKSPTIMMIYDGSHMSIASTAKSKASEILLTLKTGILIKLIEGKLSLPADVAEKMALSIKFSNRMLYNPAKSFKNFLNPGFSTAIVQTAIVLMGAVAIRTEEIEGGKRNRIGYYLGKALFYSIMGGISLIMSIWIQSNIFDIPFRGQMREAILLSFVLSMAVAVFSLTISVWVKHEMLATQINAVLFIPNTIMVGYTWPLIAMPKPYQILGRLFPFYRYADNLRDMFLKGSSLSHMMKDIQWLIIYIAFVSFVGLLGMIFFRKTETEELGKEMEAIVLS</sequence>
<feature type="transmembrane region" description="Helical" evidence="6">
    <location>
        <begin position="230"/>
        <end position="251"/>
    </location>
</feature>
<evidence type="ECO:0000259" key="7">
    <source>
        <dbReference type="Pfam" id="PF12698"/>
    </source>
</evidence>
<feature type="transmembrane region" description="Helical" evidence="6">
    <location>
        <begin position="297"/>
        <end position="315"/>
    </location>
</feature>
<feature type="transmembrane region" description="Helical" evidence="6">
    <location>
        <begin position="352"/>
        <end position="373"/>
    </location>
</feature>
<dbReference type="InterPro" id="IPR051449">
    <property type="entry name" value="ABC-2_transporter_component"/>
</dbReference>
<evidence type="ECO:0000313" key="9">
    <source>
        <dbReference type="Proteomes" id="UP000579281"/>
    </source>
</evidence>
<keyword evidence="3 6" id="KW-0812">Transmembrane</keyword>
<dbReference type="AlphaFoldDB" id="A0A841L3Z6"/>
<dbReference type="InterPro" id="IPR013525">
    <property type="entry name" value="ABC2_TM"/>
</dbReference>